<protein>
    <submittedName>
        <fullName evidence="1">Uncharacterized protein</fullName>
    </submittedName>
</protein>
<name>A0ACC0UIM2_9AGAM</name>
<evidence type="ECO:0000313" key="1">
    <source>
        <dbReference type="EMBL" id="KAI9511357.1"/>
    </source>
</evidence>
<dbReference type="EMBL" id="JAGFNK010000023">
    <property type="protein sequence ID" value="KAI9511357.1"/>
    <property type="molecule type" value="Genomic_DNA"/>
</dbReference>
<organism evidence="1 2">
    <name type="scientific">Russula earlei</name>
    <dbReference type="NCBI Taxonomy" id="71964"/>
    <lineage>
        <taxon>Eukaryota</taxon>
        <taxon>Fungi</taxon>
        <taxon>Dikarya</taxon>
        <taxon>Basidiomycota</taxon>
        <taxon>Agaricomycotina</taxon>
        <taxon>Agaricomycetes</taxon>
        <taxon>Russulales</taxon>
        <taxon>Russulaceae</taxon>
        <taxon>Russula</taxon>
    </lineage>
</organism>
<feature type="non-terminal residue" evidence="1">
    <location>
        <position position="1"/>
    </location>
</feature>
<reference evidence="1" key="1">
    <citation type="submission" date="2021-03" db="EMBL/GenBank/DDBJ databases">
        <title>Evolutionary priming and transition to the ectomycorrhizal habit in an iconic lineage of mushroom-forming fungi: is preadaptation a requirement?</title>
        <authorList>
            <consortium name="DOE Joint Genome Institute"/>
            <person name="Looney B.P."/>
            <person name="Miyauchi S."/>
            <person name="Morin E."/>
            <person name="Drula E."/>
            <person name="Courty P.E."/>
            <person name="Chicoki N."/>
            <person name="Fauchery L."/>
            <person name="Kohler A."/>
            <person name="Kuo A."/>
            <person name="LaButti K."/>
            <person name="Pangilinan J."/>
            <person name="Lipzen A."/>
            <person name="Riley R."/>
            <person name="Andreopoulos W."/>
            <person name="He G."/>
            <person name="Johnson J."/>
            <person name="Barry K.W."/>
            <person name="Grigoriev I.V."/>
            <person name="Nagy L."/>
            <person name="Hibbett D."/>
            <person name="Henrissat B."/>
            <person name="Matheny P.B."/>
            <person name="Labbe J."/>
            <person name="Martin A.F."/>
        </authorList>
    </citation>
    <scope>NUCLEOTIDE SEQUENCE</scope>
    <source>
        <strain evidence="1">BPL698</strain>
    </source>
</reference>
<feature type="non-terminal residue" evidence="1">
    <location>
        <position position="65"/>
    </location>
</feature>
<dbReference type="Proteomes" id="UP001207468">
    <property type="component" value="Unassembled WGS sequence"/>
</dbReference>
<accession>A0ACC0UIM2</accession>
<keyword evidence="2" id="KW-1185">Reference proteome</keyword>
<sequence>VSLAPTAASILGIKTPLRFRPHGSSQKAHVVLRRVDPESDSEGEGEAKGAVQFSLFAYKRIEVKP</sequence>
<evidence type="ECO:0000313" key="2">
    <source>
        <dbReference type="Proteomes" id="UP001207468"/>
    </source>
</evidence>
<comment type="caution">
    <text evidence="1">The sequence shown here is derived from an EMBL/GenBank/DDBJ whole genome shotgun (WGS) entry which is preliminary data.</text>
</comment>
<gene>
    <name evidence="1" type="ORF">F5148DRAFT_962212</name>
</gene>
<proteinExistence type="predicted"/>